<dbReference type="OrthoDB" id="10043784at2759"/>
<organism evidence="2 3">
    <name type="scientific">Psylliodes chrysocephalus</name>
    <dbReference type="NCBI Taxonomy" id="3402493"/>
    <lineage>
        <taxon>Eukaryota</taxon>
        <taxon>Metazoa</taxon>
        <taxon>Ecdysozoa</taxon>
        <taxon>Arthropoda</taxon>
        <taxon>Hexapoda</taxon>
        <taxon>Insecta</taxon>
        <taxon>Pterygota</taxon>
        <taxon>Neoptera</taxon>
        <taxon>Endopterygota</taxon>
        <taxon>Coleoptera</taxon>
        <taxon>Polyphaga</taxon>
        <taxon>Cucujiformia</taxon>
        <taxon>Chrysomeloidea</taxon>
        <taxon>Chrysomelidae</taxon>
        <taxon>Galerucinae</taxon>
        <taxon>Alticini</taxon>
        <taxon>Psylliodes</taxon>
    </lineage>
</organism>
<evidence type="ECO:0000313" key="2">
    <source>
        <dbReference type="EMBL" id="CAH1113760.1"/>
    </source>
</evidence>
<proteinExistence type="predicted"/>
<sequence>MAGFKNLQSADNAKKLVIAAATSKITQKNLEKLDTTKQQTEEQKQKEQNISEEDGEDEISVWSILTTNSNIQKSGTSNSRANIEVQRYLEEATSVPCERLFSKAGLIITERRSRLNPNKDNFHF</sequence>
<reference evidence="2" key="1">
    <citation type="submission" date="2022-01" db="EMBL/GenBank/DDBJ databases">
        <authorList>
            <person name="King R."/>
        </authorList>
    </citation>
    <scope>NUCLEOTIDE SEQUENCE</scope>
</reference>
<keyword evidence="3" id="KW-1185">Reference proteome</keyword>
<protein>
    <recommendedName>
        <fullName evidence="4">HAT C-terminal dimerisation domain-containing protein</fullName>
    </recommendedName>
</protein>
<evidence type="ECO:0000256" key="1">
    <source>
        <dbReference type="SAM" id="MobiDB-lite"/>
    </source>
</evidence>
<accession>A0A9P0D4J5</accession>
<evidence type="ECO:0000313" key="3">
    <source>
        <dbReference type="Proteomes" id="UP001153636"/>
    </source>
</evidence>
<name>A0A9P0D4J5_9CUCU</name>
<feature type="compositionally biased region" description="Basic and acidic residues" evidence="1">
    <location>
        <begin position="29"/>
        <end position="49"/>
    </location>
</feature>
<feature type="region of interest" description="Disordered" evidence="1">
    <location>
        <begin position="28"/>
        <end position="58"/>
    </location>
</feature>
<dbReference type="AlphaFoldDB" id="A0A9P0D4J5"/>
<dbReference type="InterPro" id="IPR012337">
    <property type="entry name" value="RNaseH-like_sf"/>
</dbReference>
<dbReference type="SUPFAM" id="SSF53098">
    <property type="entry name" value="Ribonuclease H-like"/>
    <property type="match status" value="1"/>
</dbReference>
<evidence type="ECO:0008006" key="4">
    <source>
        <dbReference type="Google" id="ProtNLM"/>
    </source>
</evidence>
<gene>
    <name evidence="2" type="ORF">PSYICH_LOCUS13686</name>
</gene>
<dbReference type="EMBL" id="OV651819">
    <property type="protein sequence ID" value="CAH1113760.1"/>
    <property type="molecule type" value="Genomic_DNA"/>
</dbReference>
<dbReference type="Proteomes" id="UP001153636">
    <property type="component" value="Chromosome 7"/>
</dbReference>